<evidence type="ECO:0008006" key="10">
    <source>
        <dbReference type="Google" id="ProtNLM"/>
    </source>
</evidence>
<dbReference type="Gene3D" id="3.30.1490.20">
    <property type="entry name" value="ATP-grasp fold, A domain"/>
    <property type="match status" value="1"/>
</dbReference>
<gene>
    <name evidence="8" type="ORF">GOODEAATRI_025919</name>
</gene>
<dbReference type="InterPro" id="IPR055268">
    <property type="entry name" value="PCB-like"/>
</dbReference>
<dbReference type="EMBL" id="JAHRIO010023113">
    <property type="protein sequence ID" value="MEQ2166244.1"/>
    <property type="molecule type" value="Genomic_DNA"/>
</dbReference>
<dbReference type="Proteomes" id="UP001476798">
    <property type="component" value="Unassembled WGS sequence"/>
</dbReference>
<dbReference type="PROSITE" id="PS50975">
    <property type="entry name" value="ATP_GRASP"/>
    <property type="match status" value="1"/>
</dbReference>
<dbReference type="InterPro" id="IPR011761">
    <property type="entry name" value="ATP-grasp"/>
</dbReference>
<reference evidence="8 9" key="1">
    <citation type="submission" date="2021-06" db="EMBL/GenBank/DDBJ databases">
        <authorList>
            <person name="Palmer J.M."/>
        </authorList>
    </citation>
    <scope>NUCLEOTIDE SEQUENCE [LARGE SCALE GENOMIC DNA]</scope>
    <source>
        <strain evidence="8 9">GA_2019</strain>
        <tissue evidence="8">Muscle</tissue>
    </source>
</reference>
<dbReference type="Gene3D" id="3.40.50.20">
    <property type="match status" value="1"/>
</dbReference>
<keyword evidence="3 5" id="KW-0067">ATP-binding</keyword>
<dbReference type="PANTHER" id="PTHR43778">
    <property type="entry name" value="PYRUVATE CARBOXYLASE"/>
    <property type="match status" value="1"/>
</dbReference>
<evidence type="ECO:0000259" key="6">
    <source>
        <dbReference type="PROSITE" id="PS50975"/>
    </source>
</evidence>
<feature type="domain" description="ATP-grasp" evidence="6">
    <location>
        <begin position="57"/>
        <end position="112"/>
    </location>
</feature>
<evidence type="ECO:0000313" key="8">
    <source>
        <dbReference type="EMBL" id="MEQ2166244.1"/>
    </source>
</evidence>
<accession>A0ABV0N5P4</accession>
<dbReference type="InterPro" id="IPR005481">
    <property type="entry name" value="BC-like_N"/>
</dbReference>
<dbReference type="InterPro" id="IPR013815">
    <property type="entry name" value="ATP_grasp_subdomain_1"/>
</dbReference>
<evidence type="ECO:0000256" key="5">
    <source>
        <dbReference type="PROSITE-ProRule" id="PRU00409"/>
    </source>
</evidence>
<evidence type="ECO:0000256" key="1">
    <source>
        <dbReference type="ARBA" id="ARBA00022598"/>
    </source>
</evidence>
<dbReference type="InterPro" id="IPR011764">
    <property type="entry name" value="Biotin_carboxylation_dom"/>
</dbReference>
<evidence type="ECO:0000256" key="2">
    <source>
        <dbReference type="ARBA" id="ARBA00022741"/>
    </source>
</evidence>
<dbReference type="SUPFAM" id="SSF52440">
    <property type="entry name" value="PreATP-grasp domain"/>
    <property type="match status" value="1"/>
</dbReference>
<keyword evidence="1" id="KW-0436">Ligase</keyword>
<evidence type="ECO:0000256" key="3">
    <source>
        <dbReference type="ARBA" id="ARBA00022840"/>
    </source>
</evidence>
<evidence type="ECO:0000313" key="9">
    <source>
        <dbReference type="Proteomes" id="UP001476798"/>
    </source>
</evidence>
<dbReference type="InterPro" id="IPR005479">
    <property type="entry name" value="CPAse_ATP-bd"/>
</dbReference>
<proteinExistence type="predicted"/>
<dbReference type="InterPro" id="IPR016185">
    <property type="entry name" value="PreATP-grasp_dom_sf"/>
</dbReference>
<comment type="caution">
    <text evidence="8">The sequence shown here is derived from an EMBL/GenBank/DDBJ whole genome shotgun (WGS) entry which is preliminary data.</text>
</comment>
<organism evidence="8 9">
    <name type="scientific">Goodea atripinnis</name>
    <dbReference type="NCBI Taxonomy" id="208336"/>
    <lineage>
        <taxon>Eukaryota</taxon>
        <taxon>Metazoa</taxon>
        <taxon>Chordata</taxon>
        <taxon>Craniata</taxon>
        <taxon>Vertebrata</taxon>
        <taxon>Euteleostomi</taxon>
        <taxon>Actinopterygii</taxon>
        <taxon>Neopterygii</taxon>
        <taxon>Teleostei</taxon>
        <taxon>Neoteleostei</taxon>
        <taxon>Acanthomorphata</taxon>
        <taxon>Ovalentaria</taxon>
        <taxon>Atherinomorphae</taxon>
        <taxon>Cyprinodontiformes</taxon>
        <taxon>Goodeidae</taxon>
        <taxon>Goodea</taxon>
    </lineage>
</organism>
<dbReference type="PROSITE" id="PS50979">
    <property type="entry name" value="BC"/>
    <property type="match status" value="1"/>
</dbReference>
<protein>
    <recommendedName>
        <fullName evidence="10">Pyruvate carboxylase</fullName>
    </recommendedName>
</protein>
<dbReference type="Pfam" id="PF00289">
    <property type="entry name" value="Biotin_carb_N"/>
    <property type="match status" value="1"/>
</dbReference>
<evidence type="ECO:0000259" key="7">
    <source>
        <dbReference type="PROSITE" id="PS50979"/>
    </source>
</evidence>
<dbReference type="SUPFAM" id="SSF56059">
    <property type="entry name" value="Glutathione synthetase ATP-binding domain-like"/>
    <property type="match status" value="1"/>
</dbReference>
<evidence type="ECO:0000256" key="4">
    <source>
        <dbReference type="ARBA" id="ARBA00023267"/>
    </source>
</evidence>
<feature type="domain" description="Biotin carboxylation" evidence="7">
    <location>
        <begin position="1"/>
        <end position="133"/>
    </location>
</feature>
<dbReference type="PANTHER" id="PTHR43778:SF2">
    <property type="entry name" value="PYRUVATE CARBOXYLASE, MITOCHONDRIAL"/>
    <property type="match status" value="1"/>
</dbReference>
<keyword evidence="9" id="KW-1185">Reference proteome</keyword>
<sequence>MNAHFFHQDNGVDAIHPGYGFLSERADFAQACSDAGVRFVGPSPETVRKMGDKVEARSLAIGAGVPVVPGTNSPISSLQEAQAFAQTYGFPIIFKAAYGGGGRGMRVVREYEVSTFLGVYFLLTPNFSILRKF</sequence>
<keyword evidence="2 5" id="KW-0547">Nucleotide-binding</keyword>
<dbReference type="Pfam" id="PF02786">
    <property type="entry name" value="CPSase_L_D2"/>
    <property type="match status" value="1"/>
</dbReference>
<name>A0ABV0N5P4_9TELE</name>
<keyword evidence="4" id="KW-0092">Biotin</keyword>